<dbReference type="AlphaFoldDB" id="V4LK02"/>
<evidence type="ECO:0000259" key="1">
    <source>
        <dbReference type="Pfam" id="PF24758"/>
    </source>
</evidence>
<dbReference type="PANTHER" id="PTHR31900:SF28">
    <property type="entry name" value="FBD DOMAIN-CONTAINING PROTEIN"/>
    <property type="match status" value="1"/>
</dbReference>
<dbReference type="Pfam" id="PF24758">
    <property type="entry name" value="LRR_At5g56370"/>
    <property type="match status" value="1"/>
</dbReference>
<dbReference type="KEGG" id="eus:EUTSA_v10015331mg"/>
<dbReference type="InterPro" id="IPR055411">
    <property type="entry name" value="LRR_FXL15/At3g58940/PEG3-like"/>
</dbReference>
<protein>
    <recommendedName>
        <fullName evidence="1">F-box/LRR-repeat protein 15/At3g58940/PEG3-like LRR domain-containing protein</fullName>
    </recommendedName>
</protein>
<proteinExistence type="predicted"/>
<dbReference type="OMA" id="RICYDTI"/>
<feature type="domain" description="F-box/LRR-repeat protein 15/At3g58940/PEG3-like LRR" evidence="1">
    <location>
        <begin position="53"/>
        <end position="208"/>
    </location>
</feature>
<dbReference type="EMBL" id="KI517464">
    <property type="protein sequence ID" value="ESQ42782.1"/>
    <property type="molecule type" value="Genomic_DNA"/>
</dbReference>
<dbReference type="Gramene" id="ESQ42782">
    <property type="protein sequence ID" value="ESQ42782"/>
    <property type="gene ID" value="EUTSA_v10015331mg"/>
</dbReference>
<dbReference type="Proteomes" id="UP000030689">
    <property type="component" value="Unassembled WGS sequence"/>
</dbReference>
<dbReference type="PANTHER" id="PTHR31900">
    <property type="entry name" value="F-BOX/RNI SUPERFAMILY PROTEIN-RELATED"/>
    <property type="match status" value="1"/>
</dbReference>
<gene>
    <name evidence="2" type="ORF">EUTSA_v10015331mg</name>
</gene>
<dbReference type="STRING" id="72664.V4LK02"/>
<dbReference type="InterPro" id="IPR032675">
    <property type="entry name" value="LRR_dom_sf"/>
</dbReference>
<evidence type="ECO:0000313" key="2">
    <source>
        <dbReference type="EMBL" id="ESQ42782.1"/>
    </source>
</evidence>
<dbReference type="InterPro" id="IPR050232">
    <property type="entry name" value="FBL13/AtMIF1-like"/>
</dbReference>
<evidence type="ECO:0000313" key="3">
    <source>
        <dbReference type="Proteomes" id="UP000030689"/>
    </source>
</evidence>
<keyword evidence="3" id="KW-1185">Reference proteome</keyword>
<accession>V4LK02</accession>
<dbReference type="Gene3D" id="3.80.10.10">
    <property type="entry name" value="Ribonuclease Inhibitor"/>
    <property type="match status" value="1"/>
</dbReference>
<name>V4LK02_EUTSA</name>
<reference evidence="2 3" key="1">
    <citation type="journal article" date="2013" name="Front. Plant Sci.">
        <title>The Reference Genome of the Halophytic Plant Eutrema salsugineum.</title>
        <authorList>
            <person name="Yang R."/>
            <person name="Jarvis D.E."/>
            <person name="Chen H."/>
            <person name="Beilstein M.A."/>
            <person name="Grimwood J."/>
            <person name="Jenkins J."/>
            <person name="Shu S."/>
            <person name="Prochnik S."/>
            <person name="Xin M."/>
            <person name="Ma C."/>
            <person name="Schmutz J."/>
            <person name="Wing R.A."/>
            <person name="Mitchell-Olds T."/>
            <person name="Schumaker K.S."/>
            <person name="Wang X."/>
        </authorList>
    </citation>
    <scope>NUCLEOTIDE SEQUENCE [LARGE SCALE GENOMIC DNA]</scope>
</reference>
<sequence>MWVPKLEYEITGYKPKPALRAFIDKNMPLHKAPVIESFHLKCSFKSFQPEDINHWLGIAVSLYVRELSIEYRSFSYDPDVLLPSSLYTCESLVTLKLKGMIVVDVPRMVSLPSLKTLHLRDVRYVNEDSLRLLLSYCPVLEDLVIEVDGTENVKAIVVIVPSLQRLSLQIGSGCSSDGYVIVTPSLKYFKVEDDRDQFSYLIEDMPKLEEADINVYDDLQRLFEAITSVKCLSLHRFFNSEEETA</sequence>
<dbReference type="SUPFAM" id="SSF52047">
    <property type="entry name" value="RNI-like"/>
    <property type="match status" value="1"/>
</dbReference>
<organism evidence="2 3">
    <name type="scientific">Eutrema salsugineum</name>
    <name type="common">Saltwater cress</name>
    <name type="synonym">Sisymbrium salsugineum</name>
    <dbReference type="NCBI Taxonomy" id="72664"/>
    <lineage>
        <taxon>Eukaryota</taxon>
        <taxon>Viridiplantae</taxon>
        <taxon>Streptophyta</taxon>
        <taxon>Embryophyta</taxon>
        <taxon>Tracheophyta</taxon>
        <taxon>Spermatophyta</taxon>
        <taxon>Magnoliopsida</taxon>
        <taxon>eudicotyledons</taxon>
        <taxon>Gunneridae</taxon>
        <taxon>Pentapetalae</taxon>
        <taxon>rosids</taxon>
        <taxon>malvids</taxon>
        <taxon>Brassicales</taxon>
        <taxon>Brassicaceae</taxon>
        <taxon>Eutremeae</taxon>
        <taxon>Eutrema</taxon>
    </lineage>
</organism>